<accession>A0A3B3SM15</accession>
<dbReference type="Proteomes" id="UP000261540">
    <property type="component" value="Unplaced"/>
</dbReference>
<dbReference type="STRING" id="1676925.ENSPKIP00000031772"/>
<dbReference type="InterPro" id="IPR050642">
    <property type="entry name" value="PDH_E1_Alpha_Subunit"/>
</dbReference>
<evidence type="ECO:0000313" key="12">
    <source>
        <dbReference type="Proteomes" id="UP000261540"/>
    </source>
</evidence>
<dbReference type="GO" id="GO:0006086">
    <property type="term" value="P:pyruvate decarboxylation to acetyl-CoA"/>
    <property type="evidence" value="ECO:0007669"/>
    <property type="project" value="TreeGrafter"/>
</dbReference>
<evidence type="ECO:0000256" key="6">
    <source>
        <dbReference type="ARBA" id="ARBA00023052"/>
    </source>
</evidence>
<reference evidence="11" key="2">
    <citation type="submission" date="2025-09" db="UniProtKB">
        <authorList>
            <consortium name="Ensembl"/>
        </authorList>
    </citation>
    <scope>IDENTIFICATION</scope>
</reference>
<dbReference type="InterPro" id="IPR001017">
    <property type="entry name" value="DH_E1"/>
</dbReference>
<dbReference type="Gene3D" id="3.40.50.970">
    <property type="match status" value="1"/>
</dbReference>
<keyword evidence="12" id="KW-1185">Reference proteome</keyword>
<comment type="cofactor">
    <cofactor evidence="1">
        <name>thiamine diphosphate</name>
        <dbReference type="ChEBI" id="CHEBI:58937"/>
    </cofactor>
</comment>
<reference evidence="11" key="1">
    <citation type="submission" date="2025-08" db="UniProtKB">
        <authorList>
            <consortium name="Ensembl"/>
        </authorList>
    </citation>
    <scope>IDENTIFICATION</scope>
</reference>
<evidence type="ECO:0000256" key="5">
    <source>
        <dbReference type="ARBA" id="ARBA00023002"/>
    </source>
</evidence>
<evidence type="ECO:0000256" key="9">
    <source>
        <dbReference type="ARBA" id="ARBA00075430"/>
    </source>
</evidence>
<proteinExistence type="predicted"/>
<evidence type="ECO:0000256" key="1">
    <source>
        <dbReference type="ARBA" id="ARBA00001964"/>
    </source>
</evidence>
<keyword evidence="6" id="KW-0786">Thiamine pyrophosphate</keyword>
<evidence type="ECO:0000259" key="10">
    <source>
        <dbReference type="Pfam" id="PF00676"/>
    </source>
</evidence>
<evidence type="ECO:0000256" key="7">
    <source>
        <dbReference type="ARBA" id="ARBA00062595"/>
    </source>
</evidence>
<evidence type="ECO:0000313" key="11">
    <source>
        <dbReference type="Ensembl" id="ENSPKIP00000031772.1"/>
    </source>
</evidence>
<dbReference type="EC" id="1.2.4.1" evidence="3"/>
<comment type="function">
    <text evidence="2">The pyruvate dehydrogenase complex catalyzes the overall conversion of pyruvate to acetyl-CoA and CO(2), and thereby links the glycolytic pathway to the tricarboxylic cycle.</text>
</comment>
<dbReference type="PANTHER" id="PTHR11516">
    <property type="entry name" value="PYRUVATE DEHYDROGENASE E1 COMPONENT, ALPHA SUBUNIT BACTERIAL AND ORGANELLAR"/>
    <property type="match status" value="1"/>
</dbReference>
<dbReference type="InterPro" id="IPR029061">
    <property type="entry name" value="THDP-binding"/>
</dbReference>
<evidence type="ECO:0000256" key="8">
    <source>
        <dbReference type="ARBA" id="ARBA00074576"/>
    </source>
</evidence>
<dbReference type="CDD" id="cd02000">
    <property type="entry name" value="TPP_E1_PDC_ADC_BCADC"/>
    <property type="match status" value="1"/>
</dbReference>
<dbReference type="GO" id="GO:0004739">
    <property type="term" value="F:pyruvate dehydrogenase (acetyl-transferring) activity"/>
    <property type="evidence" value="ECO:0007669"/>
    <property type="project" value="UniProtKB-EC"/>
</dbReference>
<name>A0A3B3SM15_9TELE</name>
<dbReference type="GeneTree" id="ENSGT00530000063174"/>
<dbReference type="FunFam" id="3.40.50.970:FF:000013">
    <property type="entry name" value="Pyruvate dehydrogenase E1 component subunit alpha"/>
    <property type="match status" value="1"/>
</dbReference>
<comment type="subunit">
    <text evidence="7">Heterotetramer of two PDHA2 and two PDHB subunits. The heterotetramer interacts with DLAT, and is part of the multimeric pyruvate dehydrogenase complex that contains multiple copies of pyruvate dehydrogenase (E1), dihydrolipoamide acetyltransferase (DLAT, E2) and lipoamide dehydrogenase (DLD, E3). These subunits are bound to an inner core composed of about 48 DLAT and 12 PDHX molecules.</text>
</comment>
<evidence type="ECO:0000256" key="3">
    <source>
        <dbReference type="ARBA" id="ARBA00012281"/>
    </source>
</evidence>
<evidence type="ECO:0000256" key="2">
    <source>
        <dbReference type="ARBA" id="ARBA00003754"/>
    </source>
</evidence>
<dbReference type="Ensembl" id="ENSPKIT00000012626.1">
    <property type="protein sequence ID" value="ENSPKIP00000031772.1"/>
    <property type="gene ID" value="ENSPKIG00000012119.1"/>
</dbReference>
<dbReference type="SUPFAM" id="SSF52518">
    <property type="entry name" value="Thiamin diphosphate-binding fold (THDP-binding)"/>
    <property type="match status" value="1"/>
</dbReference>
<organism evidence="11 12">
    <name type="scientific">Paramormyrops kingsleyae</name>
    <dbReference type="NCBI Taxonomy" id="1676925"/>
    <lineage>
        <taxon>Eukaryota</taxon>
        <taxon>Metazoa</taxon>
        <taxon>Chordata</taxon>
        <taxon>Craniata</taxon>
        <taxon>Vertebrata</taxon>
        <taxon>Euteleostomi</taxon>
        <taxon>Actinopterygii</taxon>
        <taxon>Neopterygii</taxon>
        <taxon>Teleostei</taxon>
        <taxon>Osteoglossocephala</taxon>
        <taxon>Osteoglossomorpha</taxon>
        <taxon>Osteoglossiformes</taxon>
        <taxon>Mormyridae</taxon>
        <taxon>Paramormyrops</taxon>
    </lineage>
</organism>
<keyword evidence="4" id="KW-0809">Transit peptide</keyword>
<dbReference type="Pfam" id="PF00676">
    <property type="entry name" value="E1_dh"/>
    <property type="match status" value="1"/>
</dbReference>
<keyword evidence="5" id="KW-0560">Oxidoreductase</keyword>
<protein>
    <recommendedName>
        <fullName evidence="8">Pyruvate dehydrogenase E1 component subunit alpha, testis-specific form, mitochondrial</fullName>
        <ecNumber evidence="3">1.2.4.1</ecNumber>
    </recommendedName>
    <alternativeName>
        <fullName evidence="9">PDHE1-A type II</fullName>
    </alternativeName>
</protein>
<evidence type="ECO:0000256" key="4">
    <source>
        <dbReference type="ARBA" id="ARBA00022946"/>
    </source>
</evidence>
<dbReference type="PANTHER" id="PTHR11516:SF60">
    <property type="entry name" value="PYRUVATE DEHYDROGENASE E1 COMPONENT SUBUNIT ALPHA"/>
    <property type="match status" value="1"/>
</dbReference>
<sequence length="363" mass="40732">FMCGVASQPRHCAHSQFYLICHLCCSSSPQKCDLHWLEEGPAQRVVLTWEEGFQYYRTIQTLRRMELKANQLYKQIIISGFCHLYDGQEACAVGIEAGIKPTYHLITAYQAHGFTFTQGVPMWAILAELTGEVGMAKGKGGSMHIYAKNFYGGNGIMGTQVLLEAGVALACQYQGSNLVFATLYRDAAANQGLIFEAYNMAALWKLPCIFICENNKYGMGTSVEHMIASTDYYRRGNFIPGIMDVLCVREATFTDNFCRAGKGPIVMELQTYHYHGHSTSDPGISYRTHGEIQEVHIKGDPITMLKERIAQSECICMCACRRSRPPLRDLCNHIFYNSEVIPKTRTHGSSPWIEFATPDLWPG</sequence>
<feature type="domain" description="Dehydrogenase E1 component" evidence="10">
    <location>
        <begin position="58"/>
        <end position="314"/>
    </location>
</feature>
<dbReference type="AlphaFoldDB" id="A0A3B3SM15"/>